<reference evidence="5" key="3">
    <citation type="submission" date="2010-07" db="EMBL/GenBank/DDBJ databases">
        <authorList>
            <person name="Genoscope - CEA"/>
        </authorList>
    </citation>
    <scope>NUCLEOTIDE SEQUENCE</scope>
    <source>
        <strain evidence="5">3As</strain>
    </source>
</reference>
<dbReference type="OrthoDB" id="9804264at2"/>
<dbReference type="RefSeq" id="WP_013106118.1">
    <property type="nucleotide sequence ID" value="NC_014145.1"/>
</dbReference>
<dbReference type="GO" id="GO:0030170">
    <property type="term" value="F:pyridoxal phosphate binding"/>
    <property type="evidence" value="ECO:0007669"/>
    <property type="project" value="TreeGrafter"/>
</dbReference>
<dbReference type="SUPFAM" id="SSF53383">
    <property type="entry name" value="PLP-dependent transferases"/>
    <property type="match status" value="1"/>
</dbReference>
<dbReference type="AlphaFoldDB" id="D6CU42"/>
<sequence length="378" mass="41198">MNPQDILPFTRPDIDEDTIAGVVEVLRSGWITTGPWCARFEQALSDYFGGRPVLAYSSGTVTMEIALRLLGVGPGDEVITTPLSWVATSNVILAVGATPVFVDIDPATRNIDANRIEAAITARTRAILPVHLAGLPADLDAIYAIAARHGLRVIEDAAQAIGSLWKHQRIGRFGDFASFSFHPNKNITSIEGGCLVLPADADVDLARRLRLQGVQRSGLDGMDVDVVGGKSNLTDVAARVGWGQLQHIERFNARRRDLAQRYFAAFDALGVEARGVQLPPRDFIQSNWHMFQIVPPPQVQRAALMQALKDRGITTGVHYPPIHLFSLYRKRGFQPGGFPHAETVGASILTLPLFPGMQDSDVTRVTDALDAVLRQFGL</sequence>
<evidence type="ECO:0000313" key="5">
    <source>
        <dbReference type="EMBL" id="CAZ88811.1"/>
    </source>
</evidence>
<evidence type="ECO:0000256" key="3">
    <source>
        <dbReference type="PIRSR" id="PIRSR000390-2"/>
    </source>
</evidence>
<comment type="similarity">
    <text evidence="1 4">Belongs to the DegT/DnrJ/EryC1 family.</text>
</comment>
<dbReference type="Pfam" id="PF01041">
    <property type="entry name" value="DegT_DnrJ_EryC1"/>
    <property type="match status" value="1"/>
</dbReference>
<dbReference type="Gene3D" id="3.40.640.10">
    <property type="entry name" value="Type I PLP-dependent aspartate aminotransferase-like (Major domain)"/>
    <property type="match status" value="1"/>
</dbReference>
<dbReference type="InterPro" id="IPR015422">
    <property type="entry name" value="PyrdxlP-dep_Trfase_small"/>
</dbReference>
<dbReference type="PANTHER" id="PTHR30244:SF34">
    <property type="entry name" value="DTDP-4-AMINO-4,6-DIDEOXYGALACTOSE TRANSAMINASE"/>
    <property type="match status" value="1"/>
</dbReference>
<dbReference type="PANTHER" id="PTHR30244">
    <property type="entry name" value="TRANSAMINASE"/>
    <property type="match status" value="1"/>
</dbReference>
<dbReference type="CDD" id="cd00616">
    <property type="entry name" value="AHBA_syn"/>
    <property type="match status" value="1"/>
</dbReference>
<dbReference type="EMBL" id="FP475956">
    <property type="protein sequence ID" value="CAZ88811.1"/>
    <property type="molecule type" value="Genomic_DNA"/>
</dbReference>
<dbReference type="Proteomes" id="UP000078599">
    <property type="component" value="Unassembled WGS sequence"/>
</dbReference>
<dbReference type="Gene3D" id="3.90.1150.10">
    <property type="entry name" value="Aspartate Aminotransferase, domain 1"/>
    <property type="match status" value="1"/>
</dbReference>
<feature type="modified residue" description="N6-(pyridoxal phosphate)lysine" evidence="3">
    <location>
        <position position="185"/>
    </location>
</feature>
<reference key="1">
    <citation type="submission" date="2009-07" db="EMBL/GenBank/DDBJ databases">
        <authorList>
            <person name="Genoscope - CEA"/>
        </authorList>
    </citation>
    <scope>NUCLEOTIDE SEQUENCE</scope>
    <source>
        <strain>3As</strain>
    </source>
</reference>
<protein>
    <submittedName>
        <fullName evidence="5">DegT/DnrJ/EryC1/StrS aminotransferase</fullName>
    </submittedName>
    <submittedName>
        <fullName evidence="6">Uridine 5'-(Beta-1-threo-pentapyranosyl-4-ulose diphosphate) aminotransferase, PLP-dependent</fullName>
    </submittedName>
</protein>
<dbReference type="EMBL" id="CTRI01000001">
    <property type="protein sequence ID" value="CQR26313.1"/>
    <property type="molecule type" value="Genomic_DNA"/>
</dbReference>
<keyword evidence="5" id="KW-0032">Aminotransferase</keyword>
<organism evidence="5 7">
    <name type="scientific">Thiomonas arsenitoxydans (strain DSM 22701 / CIP 110005 / 3As)</name>
    <dbReference type="NCBI Taxonomy" id="426114"/>
    <lineage>
        <taxon>Bacteria</taxon>
        <taxon>Pseudomonadati</taxon>
        <taxon>Pseudomonadota</taxon>
        <taxon>Betaproteobacteria</taxon>
        <taxon>Burkholderiales</taxon>
        <taxon>Thiomonas</taxon>
    </lineage>
</organism>
<dbReference type="Proteomes" id="UP000002372">
    <property type="component" value="Chromosome"/>
</dbReference>
<dbReference type="InterPro" id="IPR015424">
    <property type="entry name" value="PyrdxlP-dep_Trfase"/>
</dbReference>
<evidence type="ECO:0000256" key="4">
    <source>
        <dbReference type="RuleBase" id="RU004508"/>
    </source>
</evidence>
<keyword evidence="3 4" id="KW-0663">Pyridoxal phosphate</keyword>
<evidence type="ECO:0000256" key="2">
    <source>
        <dbReference type="PIRSR" id="PIRSR000390-1"/>
    </source>
</evidence>
<dbReference type="InterPro" id="IPR000653">
    <property type="entry name" value="DegT/StrS_aminotransferase"/>
</dbReference>
<dbReference type="KEGG" id="thi:THI_2160"/>
<evidence type="ECO:0000256" key="1">
    <source>
        <dbReference type="ARBA" id="ARBA00037999"/>
    </source>
</evidence>
<dbReference type="GO" id="GO:0008483">
    <property type="term" value="F:transaminase activity"/>
    <property type="evidence" value="ECO:0007669"/>
    <property type="project" value="UniProtKB-KW"/>
</dbReference>
<gene>
    <name evidence="6" type="primary">yfbE</name>
    <name evidence="5" type="ordered locus">THI_2160</name>
    <name evidence="6" type="ORF">THICB1_10056</name>
</gene>
<feature type="active site" description="Proton acceptor" evidence="2">
    <location>
        <position position="185"/>
    </location>
</feature>
<dbReference type="InterPro" id="IPR015421">
    <property type="entry name" value="PyrdxlP-dep_Trfase_major"/>
</dbReference>
<reference evidence="6 8" key="4">
    <citation type="submission" date="2015-03" db="EMBL/GenBank/DDBJ databases">
        <authorList>
            <person name="Regsiter A."/>
            <person name="william w."/>
        </authorList>
    </citation>
    <scope>NUCLEOTIDE SEQUENCE [LARGE SCALE GENOMIC DNA]</scope>
    <source>
        <strain evidence="6 8">CB1</strain>
    </source>
</reference>
<accession>D6CU42</accession>
<dbReference type="GO" id="GO:0000271">
    <property type="term" value="P:polysaccharide biosynthetic process"/>
    <property type="evidence" value="ECO:0007669"/>
    <property type="project" value="TreeGrafter"/>
</dbReference>
<name>D6CU42_THIA3</name>
<evidence type="ECO:0000313" key="6">
    <source>
        <dbReference type="EMBL" id="CQR26313.1"/>
    </source>
</evidence>
<evidence type="ECO:0000313" key="8">
    <source>
        <dbReference type="Proteomes" id="UP000078599"/>
    </source>
</evidence>
<keyword evidence="8" id="KW-1185">Reference proteome</keyword>
<dbReference type="eggNOG" id="COG0399">
    <property type="taxonomic scope" value="Bacteria"/>
</dbReference>
<evidence type="ECO:0000313" key="7">
    <source>
        <dbReference type="Proteomes" id="UP000002372"/>
    </source>
</evidence>
<proteinExistence type="inferred from homology"/>
<dbReference type="HOGENOM" id="CLU_033332_7_2_4"/>
<dbReference type="PIRSF" id="PIRSF000390">
    <property type="entry name" value="PLP_StrS"/>
    <property type="match status" value="1"/>
</dbReference>
<keyword evidence="5" id="KW-0808">Transferase</keyword>
<reference evidence="7" key="2">
    <citation type="journal article" date="2010" name="PLoS Genet.">
        <title>Structure, function, and evolution of the Thiomonas spp. genome.</title>
        <authorList>
            <person name="Arsene-Ploetze F."/>
            <person name="Koechler S."/>
            <person name="Marchal M."/>
            <person name="Coppee J.Y."/>
            <person name="Chandler M."/>
            <person name="Bonnefoy V."/>
            <person name="Brochier-Armanet C."/>
            <person name="Barakat M."/>
            <person name="Barbe V."/>
            <person name="Battaglia-Brunet F."/>
            <person name="Bruneel O."/>
            <person name="Bryan C.G."/>
            <person name="Cleiss-Arnold J."/>
            <person name="Cruveiller S."/>
            <person name="Erhardt M."/>
            <person name="Heinrich-Salmeron A."/>
            <person name="Hommais F."/>
            <person name="Joulian C."/>
            <person name="Krin E."/>
            <person name="Lieutaud A."/>
            <person name="Lievremont D."/>
            <person name="Michel C."/>
            <person name="Muller D."/>
            <person name="Ortet P."/>
            <person name="Proux C."/>
            <person name="Siguier P."/>
            <person name="Roche D."/>
            <person name="Rouy Z."/>
            <person name="Salvignol G."/>
            <person name="Slyemi D."/>
            <person name="Talla E."/>
            <person name="Weiss S."/>
            <person name="Weissenbach J."/>
            <person name="Medigue C."/>
            <person name="Bertin P.N."/>
        </authorList>
    </citation>
    <scope>NUCLEOTIDE SEQUENCE [LARGE SCALE GENOMIC DNA]</scope>
    <source>
        <strain evidence="7">DSM 22701 / CIP 110005 / 3As</strain>
    </source>
</reference>